<dbReference type="HAMAP" id="MF_04082">
    <property type="entry name" value="HIV_VPU"/>
    <property type="match status" value="1"/>
</dbReference>
<evidence type="ECO:0000256" key="12">
    <source>
        <dbReference type="ARBA" id="ARBA00030659"/>
    </source>
</evidence>
<organismHost>
    <name type="scientific">Homo sapiens</name>
    <name type="common">Human</name>
    <dbReference type="NCBI Taxonomy" id="9606"/>
</organismHost>
<keyword evidence="4 14" id="KW-0597">Phosphoprotein</keyword>
<evidence type="ECO:0000256" key="1">
    <source>
        <dbReference type="ARBA" id="ARBA00004313"/>
    </source>
</evidence>
<comment type="caution">
    <text evidence="14">Lacks conserved residue(s) required for the propagation of feature annotation.</text>
</comment>
<keyword evidence="8 14" id="KW-1043">Host membrane</keyword>
<evidence type="ECO:0000256" key="4">
    <source>
        <dbReference type="ARBA" id="ARBA00022553"/>
    </source>
</evidence>
<proteinExistence type="inferred from homology"/>
<comment type="PTM">
    <text evidence="14">Phosphorylated by host CK2. This phosphorylation is necessary for interaction with human BTRC and degradation of CD4.</text>
</comment>
<evidence type="ECO:0000256" key="5">
    <source>
        <dbReference type="ARBA" id="ARBA00022581"/>
    </source>
</evidence>
<keyword evidence="14" id="KW-1114">Inhibition of host interferon signaling pathway by virus</keyword>
<evidence type="ECO:0000256" key="3">
    <source>
        <dbReference type="ARBA" id="ARBA00022448"/>
    </source>
</evidence>
<comment type="subcellular location">
    <subcellularLocation>
        <location evidence="1 14 15">Host membrane</location>
        <topology evidence="1 14 15">Single-pass type I membrane protein</topology>
    </subcellularLocation>
</comment>
<dbReference type="EMBL" id="MG898170">
    <property type="protein sequence ID" value="AYX74313.1"/>
    <property type="molecule type" value="Genomic_RNA"/>
</dbReference>
<comment type="similarity">
    <text evidence="14 15">Belongs to the HIV-1 VPU protein family.</text>
</comment>
<keyword evidence="14" id="KW-1090">Inhibition of host innate immune response by virus</keyword>
<dbReference type="GO" id="GO:0039502">
    <property type="term" value="P:symbiont-mediated suppression of host type I interferon-mediated signaling pathway"/>
    <property type="evidence" value="ECO:0007669"/>
    <property type="project" value="UniProtKB-UniRule"/>
</dbReference>
<dbReference type="GO" id="GO:0033644">
    <property type="term" value="C:host cell membrane"/>
    <property type="evidence" value="ECO:0007669"/>
    <property type="project" value="UniProtKB-SubCell"/>
</dbReference>
<keyword evidence="6 14" id="KW-0812">Transmembrane</keyword>
<evidence type="ECO:0000256" key="2">
    <source>
        <dbReference type="ARBA" id="ARBA00018094"/>
    </source>
</evidence>
<evidence type="ECO:0000256" key="7">
    <source>
        <dbReference type="ARBA" id="ARBA00022703"/>
    </source>
</evidence>
<feature type="transmembrane region" description="Helical" evidence="15">
    <location>
        <begin position="12"/>
        <end position="33"/>
    </location>
</feature>
<reference evidence="16" key="1">
    <citation type="journal article" date="2018" name="Cell Rep.">
        <title>Completeness of HIV-1 Envelope Glycan Shield at Transmission Determines Neutralization Breadth.</title>
        <authorList>
            <person name="Wagh K."/>
            <person name="Kreider E.F."/>
            <person name="Li Y."/>
            <person name="Barbian H.J."/>
            <person name="Learn G.H."/>
            <person name="Giorgi E."/>
            <person name="Hraber P.T."/>
            <person name="Decker T.G."/>
            <person name="Smith A.G."/>
            <person name="Gondim M.V."/>
            <person name="Gillis L."/>
            <person name="Wandzilak J."/>
            <person name="Chuang G.Y."/>
            <person name="Rawi R."/>
            <person name="Cai F."/>
            <person name="Pellegrino P."/>
            <person name="Williams I."/>
            <person name="Overbaugh J."/>
            <person name="Gao F."/>
            <person name="Kwong P.D."/>
            <person name="Haynes B.F."/>
            <person name="Shaw G.M."/>
            <person name="Borrow P."/>
            <person name="Seaman M.S."/>
            <person name="Hahn B.H."/>
            <person name="Korber B."/>
        </authorList>
    </citation>
    <scope>NUCLEOTIDE SEQUENCE</scope>
    <source>
        <strain evidence="16">CH0694_3_d0186_ipe018_10_55</strain>
    </source>
</reference>
<keyword evidence="7 14" id="KW-0053">Apoptosis</keyword>
<gene>
    <name evidence="14 15 16" type="primary">vpu</name>
</gene>
<dbReference type="Gene3D" id="1.10.195.10">
    <property type="entry name" value="HIV-1 VPU cytoplasmic domain"/>
    <property type="match status" value="1"/>
</dbReference>
<evidence type="ECO:0000256" key="13">
    <source>
        <dbReference type="ARBA" id="ARBA00031215"/>
    </source>
</evidence>
<comment type="activity regulation">
    <text evidence="14">Ion channel activity is inhibited by hexamethylene amiloride in vitro.</text>
</comment>
<feature type="topological domain" description="Extracellular" evidence="14">
    <location>
        <begin position="1"/>
        <end position="11"/>
    </location>
</feature>
<dbReference type="InterPro" id="IPR009032">
    <property type="entry name" value="Vpu_cyt_dom_sf"/>
</dbReference>
<protein>
    <recommendedName>
        <fullName evidence="2 14">Protein Vpu</fullName>
    </recommendedName>
    <alternativeName>
        <fullName evidence="13 14">U ORF protein</fullName>
    </alternativeName>
    <alternativeName>
        <fullName evidence="12 14">Viral protein U</fullName>
    </alternativeName>
</protein>
<comment type="subunit">
    <text evidence="14">Homopentamer. Interacts with host CD4 and BRTC; these interactions induce proteasomal degradation of CD4. Interacts with host BST2; this interaction leads to the degradation of host BST2. Interacts with host FBXW11. Interacts with host AP1M1; this interaction plays a role in the mistrafficking and subsequent degradation of host BST2. Interacts with host RANBP2; this interaction allows Vpu to down-regulate host BLM sumoylation.</text>
</comment>
<dbReference type="GO" id="GO:0032801">
    <property type="term" value="P:receptor catabolic process"/>
    <property type="evidence" value="ECO:0007669"/>
    <property type="project" value="UniProtKB-UniRule"/>
</dbReference>
<dbReference type="GO" id="GO:0039587">
    <property type="term" value="P:symbiont-mediated-mediated suppression of host tetherin activity"/>
    <property type="evidence" value="ECO:0007669"/>
    <property type="project" value="UniProtKB-UniRule"/>
</dbReference>
<keyword evidence="14" id="KW-0922">Interferon antiviral system evasion</keyword>
<name>A0A3G5QKG4_HV1</name>
<accession>A0A3G5QKG4</accession>
<evidence type="ECO:0000313" key="16">
    <source>
        <dbReference type="EMBL" id="AYX74313.1"/>
    </source>
</evidence>
<keyword evidence="11 14" id="KW-0407">Ion channel</keyword>
<comment type="domain">
    <text evidence="14">The N-terminus and transmembrane domains are required for self-oligomerization and proper virion budding, whereas the cytoplasmic domain is required for CD4 degradation. The cytoplasmic domain is composed of 2 amphipathic alpha helix that form a U-shape.</text>
</comment>
<keyword evidence="10 14" id="KW-0472">Membrane</keyword>
<dbReference type="InterPro" id="IPR008187">
    <property type="entry name" value="Vpu"/>
</dbReference>
<dbReference type="GO" id="GO:0016020">
    <property type="term" value="C:membrane"/>
    <property type="evidence" value="ECO:0007669"/>
    <property type="project" value="UniProtKB-UniRule"/>
</dbReference>
<comment type="function">
    <text evidence="14">Enhances virion budding, by targeting human CD4 and Tetherin/BST2 to proteasome degradation. Degradation of CD4 prevents any unwanted premature interactions between viral Env and its host receptor CD4 in the endoplasmic reticulum. Degradation of antiretroviral protein Tetherin/BST2 is important for virion budding, as BST2 tethers new viral particles to the host cell membrane. Mechanistically, Vpu bridges either CD4 or BST2 to BTRC, a substrate recognition subunit of the Skp1/Cullin/F-box protein E3 ubiquitin ligase, induces their ubiquitination and subsequent proteasomal degradation. The alteration of the E3 ligase specificity by Vpu seems to promote the degradation of host IKBKB, leading to NF-kappa-B down-regulation and subsequent apoptosis. Acts as a viroporin that forms an oligomeric ion channel in membranes. Modulates the host DNA repair mechanisms to promote degradation of nuclear viral cDNA in cells that are already productively infected in order to suppress immune sensing and proviral hyper-integration (superinfection). Manipulates PML-NBs and modulates SUMOylation of host BLM protein thereby enhancing its DNA-end processing activity toward viral unintegrated linear DNA. Also inhibits RAD52-mediated homologous repair of viral cDNA, preventing the generation of dead-end circular forms of single copies of the long terminal repeat and permitting sustained nucleolytic attack.</text>
</comment>
<keyword evidence="3 14" id="KW-0813">Transport</keyword>
<feature type="topological domain" description="Cytoplasmic" evidence="14">
    <location>
        <begin position="33"/>
        <end position="86"/>
    </location>
</feature>
<dbReference type="SUPFAM" id="SSF57647">
    <property type="entry name" value="HIV-1 VPU cytoplasmic domain"/>
    <property type="match status" value="1"/>
</dbReference>
<keyword evidence="14" id="KW-0899">Viral immunoevasion</keyword>
<organism evidence="16">
    <name type="scientific">Human immunodeficiency virus type 1</name>
    <name type="common">HIV-1</name>
    <dbReference type="NCBI Taxonomy" id="11676"/>
    <lineage>
        <taxon>Viruses</taxon>
        <taxon>Riboviria</taxon>
        <taxon>Pararnavirae</taxon>
        <taxon>Artverviricota</taxon>
        <taxon>Revtraviricetes</taxon>
        <taxon>Ortervirales</taxon>
        <taxon>Retroviridae</taxon>
        <taxon>Orthoretrovirinae</taxon>
        <taxon>Lentivirus</taxon>
        <taxon>Lentivirus humimdef1</taxon>
    </lineage>
</organism>
<dbReference type="GO" id="GO:0052170">
    <property type="term" value="P:symbiont-mediated suppression of host innate immune response"/>
    <property type="evidence" value="ECO:0007669"/>
    <property type="project" value="UniProtKB-KW"/>
</dbReference>
<comment type="function">
    <text evidence="15">Enhances virion budding by targeting host CD4 and Tetherin/BST2 to proteasome degradation. Degradation of CD4 prevents any unwanted premature interactions between viral Env and its host receptor CD4 in the endoplasmic reticulum. Degradation of antiretroviral protein Tetherin/BST2 is important for virion budding, as BST2 tethers new viral particles to the host cell membrane. Mechanistically, Vpu bridges either CD4 or BST2 to BTRC, a substrate recognition subunit of the Skp1/Cullin/F-box protein E3 ubiquitin ligase, induces their ubiquitination and subsequent proteasomal degradation. The alteration of the E3 ligase specificity by Vpu seems to promote the degradation of host IKBKB, leading to NF-kappa-B down-regulation and subsequent apoptosis. Acts as a viroporin that forms an oligomeric ion channel in membranes. Modulates the host DNA repair mechanisms to promote degradation of nuclear viral cDNA in cells that are already productively infected in order to suppress immune sensing and proviral hyper-integration (superinfection). Manipulates PML-NBs and modulates SUMOylation of host BLM protein thereby enhancing its DNA-end processing activity toward viral unintegrated linear DNA. Also inhibits RAD52-mediated homologous repair of viral cDNA, preventing the generation of dead-end circular forms of single copies of the long terminal repeat and permitting sustained nucleolytic attack.</text>
</comment>
<comment type="miscellaneous">
    <text evidence="14">HIV-1 lineages are divided in three main groups, M (for Major), O (for Outlier), and N (for New, or Non-M, Non-O). The vast majority of strains found worldwide belong to the group M. Group O seems to be endemic to and largely confined to Cameroon and neighboring countries in West Central Africa, where these viruses represent a small minority of HIV-1 strains. The group N is represented by a limited number of isolates from Cameroonian persons. The group M is further subdivided in 9 clades or subtypes (A to D, F to H, J and K).</text>
</comment>
<dbReference type="Pfam" id="PF00558">
    <property type="entry name" value="Vpu"/>
    <property type="match status" value="1"/>
</dbReference>
<dbReference type="GO" id="GO:0019076">
    <property type="term" value="P:viral release from host cell"/>
    <property type="evidence" value="ECO:0007669"/>
    <property type="project" value="UniProtKB-UniRule"/>
</dbReference>
<dbReference type="GO" id="GO:0042609">
    <property type="term" value="F:CD4 receptor binding"/>
    <property type="evidence" value="ECO:0007669"/>
    <property type="project" value="UniProtKB-UniRule"/>
</dbReference>
<evidence type="ECO:0000256" key="11">
    <source>
        <dbReference type="ARBA" id="ARBA00023303"/>
    </source>
</evidence>
<evidence type="ECO:0000256" key="10">
    <source>
        <dbReference type="ARBA" id="ARBA00023136"/>
    </source>
</evidence>
<evidence type="ECO:0000256" key="6">
    <source>
        <dbReference type="ARBA" id="ARBA00022692"/>
    </source>
</evidence>
<evidence type="ECO:0000256" key="9">
    <source>
        <dbReference type="ARBA" id="ARBA00023065"/>
    </source>
</evidence>
<evidence type="ECO:0000256" key="8">
    <source>
        <dbReference type="ARBA" id="ARBA00022870"/>
    </source>
</evidence>
<keyword evidence="9 14" id="KW-0406">Ion transport</keyword>
<keyword evidence="5 14" id="KW-0945">Host-virus interaction</keyword>
<dbReference type="GO" id="GO:0005261">
    <property type="term" value="F:monoatomic cation channel activity"/>
    <property type="evidence" value="ECO:0007669"/>
    <property type="project" value="UniProtKB-UniRule"/>
</dbReference>
<sequence length="86" mass="9886">MIGFLARVDYKLGVGALIVALILAIIVWTIAYLEYRKLVRQRKIDWLIERIRERAEDSGNESEGDTEELSTLVDMGHLRLLDVNDL</sequence>
<keyword evidence="14 15" id="KW-1133">Transmembrane helix</keyword>
<keyword evidence="14" id="KW-1084">Inhibition of host tetherin by virus</keyword>
<evidence type="ECO:0000256" key="14">
    <source>
        <dbReference type="HAMAP-Rule" id="MF_04082"/>
    </source>
</evidence>
<evidence type="ECO:0000256" key="15">
    <source>
        <dbReference type="RuleBase" id="RU364058"/>
    </source>
</evidence>